<evidence type="ECO:0000256" key="4">
    <source>
        <dbReference type="SAM" id="MobiDB-lite"/>
    </source>
</evidence>
<evidence type="ECO:0000259" key="5">
    <source>
        <dbReference type="Pfam" id="PF12937"/>
    </source>
</evidence>
<dbReference type="Gene3D" id="1.20.1280.50">
    <property type="match status" value="1"/>
</dbReference>
<dbReference type="InterPro" id="IPR020472">
    <property type="entry name" value="WD40_PAC1"/>
</dbReference>
<dbReference type="Gene3D" id="2.130.10.10">
    <property type="entry name" value="YVTN repeat-like/Quinoprotein amine dehydrogenase"/>
    <property type="match status" value="2"/>
</dbReference>
<protein>
    <recommendedName>
        <fullName evidence="5">F-box domain-containing protein</fullName>
    </recommendedName>
</protein>
<dbReference type="InterPro" id="IPR001680">
    <property type="entry name" value="WD40_rpt"/>
</dbReference>
<feature type="repeat" description="WD" evidence="3">
    <location>
        <begin position="350"/>
        <end position="389"/>
    </location>
</feature>
<dbReference type="CDD" id="cd00200">
    <property type="entry name" value="WD40"/>
    <property type="match status" value="1"/>
</dbReference>
<feature type="repeat" description="WD" evidence="3">
    <location>
        <begin position="390"/>
        <end position="429"/>
    </location>
</feature>
<dbReference type="Pfam" id="PF00400">
    <property type="entry name" value="WD40"/>
    <property type="match status" value="5"/>
</dbReference>
<gene>
    <name evidence="6" type="ORF">CcCBS67573_g02781</name>
</gene>
<dbReference type="SUPFAM" id="SSF81383">
    <property type="entry name" value="F-box domain"/>
    <property type="match status" value="1"/>
</dbReference>
<sequence length="549" mass="60693">MSHPRASETTLRQSSSSDEGNSDVFYDCADFEPERHSLAGDGERKHWGSQKTGQRSMSLDKSASRTRTSAVKTEIKRLKSFHFSAPFENAIFGLEAFEAAGSRSIAPNKHSFDDEQHGREKQRDLRERGINSVLPEEIMIQIFLNMHTNSKALALSALVCRRWGTILRDNGLWKGLCSIKNFSPIVNPHEFAESVHSPTQLAARKTKLRCRCISVTKRCPSSNGAEALVEGKKKCNVNWNGVSLAPWKSVYKQNLLTSMNWFTGKYTMRPLFGGMNALCLAFDENWAVLISQGEAGKLLNVKTGRLHMHLEGHTGIISAVKLHGHFLITGGVDSIIKVWDIEARQCLLTLHGHSGEIVAVQFNLQIIASGSEDFTVRVWNTQTGEVIQELRGHTGAVCSLQIVDQLLITGSIDHSIRIWDWRKGECVSVLKGHIGYVYCLHVFGGRICSGASDGLIKIWDMSRGGCIQTLEGHESGVVCLQYDGSKIVSGSGDYTVKVWNAVTGACLYTLNHHTATVWNLNCVGSKLMTSSFDTSLVVLDFAELIPDDE</sequence>
<dbReference type="Proteomes" id="UP000320333">
    <property type="component" value="Unassembled WGS sequence"/>
</dbReference>
<dbReference type="Pfam" id="PF12937">
    <property type="entry name" value="F-box-like"/>
    <property type="match status" value="1"/>
</dbReference>
<feature type="compositionally biased region" description="Polar residues" evidence="4">
    <location>
        <begin position="7"/>
        <end position="19"/>
    </location>
</feature>
<dbReference type="EMBL" id="QEAP01000063">
    <property type="protein sequence ID" value="TPX75924.1"/>
    <property type="molecule type" value="Genomic_DNA"/>
</dbReference>
<dbReference type="PROSITE" id="PS00678">
    <property type="entry name" value="WD_REPEATS_1"/>
    <property type="match status" value="3"/>
</dbReference>
<dbReference type="PANTHER" id="PTHR22847">
    <property type="entry name" value="WD40 REPEAT PROTEIN"/>
    <property type="match status" value="1"/>
</dbReference>
<feature type="region of interest" description="Disordered" evidence="4">
    <location>
        <begin position="1"/>
        <end position="68"/>
    </location>
</feature>
<dbReference type="SMART" id="SM00320">
    <property type="entry name" value="WD40"/>
    <property type="match status" value="6"/>
</dbReference>
<evidence type="ECO:0000256" key="3">
    <source>
        <dbReference type="PROSITE-ProRule" id="PRU00221"/>
    </source>
</evidence>
<dbReference type="InterPro" id="IPR036322">
    <property type="entry name" value="WD40_repeat_dom_sf"/>
</dbReference>
<keyword evidence="2" id="KW-0677">Repeat</keyword>
<dbReference type="SUPFAM" id="SSF50978">
    <property type="entry name" value="WD40 repeat-like"/>
    <property type="match status" value="1"/>
</dbReference>
<dbReference type="AlphaFoldDB" id="A0A507FHZ5"/>
<feature type="repeat" description="WD" evidence="3">
    <location>
        <begin position="470"/>
        <end position="509"/>
    </location>
</feature>
<evidence type="ECO:0000313" key="6">
    <source>
        <dbReference type="EMBL" id="TPX75924.1"/>
    </source>
</evidence>
<dbReference type="GO" id="GO:0005634">
    <property type="term" value="C:nucleus"/>
    <property type="evidence" value="ECO:0007669"/>
    <property type="project" value="TreeGrafter"/>
</dbReference>
<dbReference type="InterPro" id="IPR036047">
    <property type="entry name" value="F-box-like_dom_sf"/>
</dbReference>
<evidence type="ECO:0000256" key="1">
    <source>
        <dbReference type="ARBA" id="ARBA00022574"/>
    </source>
</evidence>
<proteinExistence type="predicted"/>
<dbReference type="InterPro" id="IPR001810">
    <property type="entry name" value="F-box_dom"/>
</dbReference>
<keyword evidence="1 3" id="KW-0853">WD repeat</keyword>
<feature type="domain" description="F-box" evidence="5">
    <location>
        <begin position="133"/>
        <end position="177"/>
    </location>
</feature>
<dbReference type="PROSITE" id="PS50082">
    <property type="entry name" value="WD_REPEATS_2"/>
    <property type="match status" value="5"/>
</dbReference>
<name>A0A507FHZ5_9FUNG</name>
<dbReference type="PANTHER" id="PTHR22847:SF637">
    <property type="entry name" value="WD REPEAT DOMAIN 5B"/>
    <property type="match status" value="1"/>
</dbReference>
<dbReference type="STRING" id="246404.A0A507FHZ5"/>
<dbReference type="PRINTS" id="PR00320">
    <property type="entry name" value="GPROTEINBRPT"/>
</dbReference>
<feature type="repeat" description="WD" evidence="3">
    <location>
        <begin position="430"/>
        <end position="469"/>
    </location>
</feature>
<dbReference type="OrthoDB" id="19711at2759"/>
<dbReference type="GO" id="GO:1990234">
    <property type="term" value="C:transferase complex"/>
    <property type="evidence" value="ECO:0007669"/>
    <property type="project" value="UniProtKB-ARBA"/>
</dbReference>
<evidence type="ECO:0000313" key="7">
    <source>
        <dbReference type="Proteomes" id="UP000320333"/>
    </source>
</evidence>
<comment type="caution">
    <text evidence="6">The sequence shown here is derived from an EMBL/GenBank/DDBJ whole genome shotgun (WGS) entry which is preliminary data.</text>
</comment>
<accession>A0A507FHZ5</accession>
<dbReference type="InterPro" id="IPR015943">
    <property type="entry name" value="WD40/YVTN_repeat-like_dom_sf"/>
</dbReference>
<feature type="compositionally biased region" description="Basic and acidic residues" evidence="4">
    <location>
        <begin position="32"/>
        <end position="46"/>
    </location>
</feature>
<dbReference type="PROSITE" id="PS50294">
    <property type="entry name" value="WD_REPEATS_REGION"/>
    <property type="match status" value="4"/>
</dbReference>
<evidence type="ECO:0000256" key="2">
    <source>
        <dbReference type="ARBA" id="ARBA00022737"/>
    </source>
</evidence>
<reference evidence="6 7" key="1">
    <citation type="journal article" date="2019" name="Sci. Rep.">
        <title>Comparative genomics of chytrid fungi reveal insights into the obligate biotrophic and pathogenic lifestyle of Synchytrium endobioticum.</title>
        <authorList>
            <person name="van de Vossenberg B.T.L.H."/>
            <person name="Warris S."/>
            <person name="Nguyen H.D.T."/>
            <person name="van Gent-Pelzer M.P.E."/>
            <person name="Joly D.L."/>
            <person name="van de Geest H.C."/>
            <person name="Bonants P.J.M."/>
            <person name="Smith D.S."/>
            <person name="Levesque C.A."/>
            <person name="van der Lee T.A.J."/>
        </authorList>
    </citation>
    <scope>NUCLEOTIDE SEQUENCE [LARGE SCALE GENOMIC DNA]</scope>
    <source>
        <strain evidence="6 7">CBS 675.73</strain>
    </source>
</reference>
<feature type="compositionally biased region" description="Polar residues" evidence="4">
    <location>
        <begin position="49"/>
        <end position="68"/>
    </location>
</feature>
<keyword evidence="7" id="KW-1185">Reference proteome</keyword>
<organism evidence="6 7">
    <name type="scientific">Chytriomyces confervae</name>
    <dbReference type="NCBI Taxonomy" id="246404"/>
    <lineage>
        <taxon>Eukaryota</taxon>
        <taxon>Fungi</taxon>
        <taxon>Fungi incertae sedis</taxon>
        <taxon>Chytridiomycota</taxon>
        <taxon>Chytridiomycota incertae sedis</taxon>
        <taxon>Chytridiomycetes</taxon>
        <taxon>Chytridiales</taxon>
        <taxon>Chytriomycetaceae</taxon>
        <taxon>Chytriomyces</taxon>
    </lineage>
</organism>
<dbReference type="InterPro" id="IPR019775">
    <property type="entry name" value="WD40_repeat_CS"/>
</dbReference>
<feature type="repeat" description="WD" evidence="3">
    <location>
        <begin position="310"/>
        <end position="349"/>
    </location>
</feature>